<evidence type="ECO:0000313" key="2">
    <source>
        <dbReference type="EMBL" id="KAJ7643575.1"/>
    </source>
</evidence>
<protein>
    <submittedName>
        <fullName evidence="2">Uncharacterized protein</fullName>
    </submittedName>
</protein>
<name>A0AAD7FU25_9AGAR</name>
<keyword evidence="3" id="KW-1185">Reference proteome</keyword>
<accession>A0AAD7FU25</accession>
<feature type="compositionally biased region" description="Polar residues" evidence="1">
    <location>
        <begin position="92"/>
        <end position="102"/>
    </location>
</feature>
<evidence type="ECO:0000313" key="3">
    <source>
        <dbReference type="Proteomes" id="UP001221142"/>
    </source>
</evidence>
<organism evidence="2 3">
    <name type="scientific">Roridomyces roridus</name>
    <dbReference type="NCBI Taxonomy" id="1738132"/>
    <lineage>
        <taxon>Eukaryota</taxon>
        <taxon>Fungi</taxon>
        <taxon>Dikarya</taxon>
        <taxon>Basidiomycota</taxon>
        <taxon>Agaricomycotina</taxon>
        <taxon>Agaricomycetes</taxon>
        <taxon>Agaricomycetidae</taxon>
        <taxon>Agaricales</taxon>
        <taxon>Marasmiineae</taxon>
        <taxon>Mycenaceae</taxon>
        <taxon>Roridomyces</taxon>
    </lineage>
</organism>
<gene>
    <name evidence="2" type="ORF">FB45DRAFT_998989</name>
</gene>
<dbReference type="EMBL" id="JARKIF010000003">
    <property type="protein sequence ID" value="KAJ7643575.1"/>
    <property type="molecule type" value="Genomic_DNA"/>
</dbReference>
<reference evidence="2" key="1">
    <citation type="submission" date="2023-03" db="EMBL/GenBank/DDBJ databases">
        <title>Massive genome expansion in bonnet fungi (Mycena s.s.) driven by repeated elements and novel gene families across ecological guilds.</title>
        <authorList>
            <consortium name="Lawrence Berkeley National Laboratory"/>
            <person name="Harder C.B."/>
            <person name="Miyauchi S."/>
            <person name="Viragh M."/>
            <person name="Kuo A."/>
            <person name="Thoen E."/>
            <person name="Andreopoulos B."/>
            <person name="Lu D."/>
            <person name="Skrede I."/>
            <person name="Drula E."/>
            <person name="Henrissat B."/>
            <person name="Morin E."/>
            <person name="Kohler A."/>
            <person name="Barry K."/>
            <person name="LaButti K."/>
            <person name="Morin E."/>
            <person name="Salamov A."/>
            <person name="Lipzen A."/>
            <person name="Mereny Z."/>
            <person name="Hegedus B."/>
            <person name="Baldrian P."/>
            <person name="Stursova M."/>
            <person name="Weitz H."/>
            <person name="Taylor A."/>
            <person name="Grigoriev I.V."/>
            <person name="Nagy L.G."/>
            <person name="Martin F."/>
            <person name="Kauserud H."/>
        </authorList>
    </citation>
    <scope>NUCLEOTIDE SEQUENCE</scope>
    <source>
        <strain evidence="2">9284</strain>
    </source>
</reference>
<dbReference type="AlphaFoldDB" id="A0AAD7FU25"/>
<evidence type="ECO:0000256" key="1">
    <source>
        <dbReference type="SAM" id="MobiDB-lite"/>
    </source>
</evidence>
<proteinExistence type="predicted"/>
<sequence length="243" mass="26637">MGISITDPLIPTPGLSTEPRTSMIYITEILDFSISHGIVAKSAPAAYLMLGSSVAESWWNGWEEHLNIRLIEGSDAFAVTRRSGESEAGQPKGSSATQQSASDAPDAGHPNGARRTRLIVLLLDANNKLVARIIVQQTRFRSNLARVLVWELNISEFPSSKLEIVSRAPKNTVGTLGDQPAEPTLVHLDQQGIYRSVIRWLMVLKVSTDHFCSSSKLIIEFLGGWLHVQQWSMAEKPVGSINP</sequence>
<comment type="caution">
    <text evidence="2">The sequence shown here is derived from an EMBL/GenBank/DDBJ whole genome shotgun (WGS) entry which is preliminary data.</text>
</comment>
<dbReference type="Proteomes" id="UP001221142">
    <property type="component" value="Unassembled WGS sequence"/>
</dbReference>
<feature type="region of interest" description="Disordered" evidence="1">
    <location>
        <begin position="81"/>
        <end position="112"/>
    </location>
</feature>